<keyword evidence="14" id="KW-1185">Reference proteome</keyword>
<evidence type="ECO:0000256" key="5">
    <source>
        <dbReference type="ARBA" id="ARBA00022840"/>
    </source>
</evidence>
<dbReference type="EC" id="6.3.5.4" evidence="3"/>
<dbReference type="GO" id="GO:0005829">
    <property type="term" value="C:cytosol"/>
    <property type="evidence" value="ECO:0007669"/>
    <property type="project" value="TreeGrafter"/>
</dbReference>
<feature type="site" description="Important for beta-aspartyl-AMP intermediate formation" evidence="11">
    <location>
        <position position="356"/>
    </location>
</feature>
<evidence type="ECO:0000259" key="12">
    <source>
        <dbReference type="PROSITE" id="PS51278"/>
    </source>
</evidence>
<dbReference type="SUPFAM" id="SSF52402">
    <property type="entry name" value="Adenine nucleotide alpha hydrolases-like"/>
    <property type="match status" value="1"/>
</dbReference>
<protein>
    <recommendedName>
        <fullName evidence="3">asparagine synthase (glutamine-hydrolyzing)</fullName>
        <ecNumber evidence="3">6.3.5.4</ecNumber>
    </recommendedName>
</protein>
<keyword evidence="9" id="KW-0028">Amino-acid biosynthesis</keyword>
<keyword evidence="4 10" id="KW-0547">Nucleotide-binding</keyword>
<dbReference type="PIRSF" id="PIRSF001589">
    <property type="entry name" value="Asn_synthetase_glu-h"/>
    <property type="match status" value="1"/>
</dbReference>
<dbReference type="PROSITE" id="PS51278">
    <property type="entry name" value="GATASE_TYPE_2"/>
    <property type="match status" value="1"/>
</dbReference>
<dbReference type="InterPro" id="IPR014729">
    <property type="entry name" value="Rossmann-like_a/b/a_fold"/>
</dbReference>
<keyword evidence="5 10" id="KW-0067">ATP-binding</keyword>
<dbReference type="InterPro" id="IPR006426">
    <property type="entry name" value="Asn_synth_AEB"/>
</dbReference>
<dbReference type="InterPro" id="IPR033738">
    <property type="entry name" value="AsnB_N"/>
</dbReference>
<feature type="binding site" evidence="10">
    <location>
        <position position="281"/>
    </location>
    <ligand>
        <name>ATP</name>
        <dbReference type="ChEBI" id="CHEBI:30616"/>
    </ligand>
</feature>
<evidence type="ECO:0000256" key="7">
    <source>
        <dbReference type="ARBA" id="ARBA00022962"/>
    </source>
</evidence>
<name>A0A6N4TFP4_9FIRM</name>
<evidence type="ECO:0000256" key="8">
    <source>
        <dbReference type="ARBA" id="ARBA00048741"/>
    </source>
</evidence>
<dbReference type="RefSeq" id="WP_163051515.1">
    <property type="nucleotide sequence ID" value="NZ_AP019695.1"/>
</dbReference>
<comment type="pathway">
    <text evidence="1">Amino-acid biosynthesis; L-asparagine biosynthesis; L-asparagine from L-aspartate (L-Gln route): step 1/1.</text>
</comment>
<dbReference type="InterPro" id="IPR029055">
    <property type="entry name" value="Ntn_hydrolases_N"/>
</dbReference>
<dbReference type="Pfam" id="PF13537">
    <property type="entry name" value="GATase_7"/>
    <property type="match status" value="1"/>
</dbReference>
<keyword evidence="6 9" id="KW-0061">Asparagine biosynthesis</keyword>
<dbReference type="InterPro" id="IPR017932">
    <property type="entry name" value="GATase_2_dom"/>
</dbReference>
<evidence type="ECO:0000256" key="6">
    <source>
        <dbReference type="ARBA" id="ARBA00022888"/>
    </source>
</evidence>
<dbReference type="Gene3D" id="3.60.20.10">
    <property type="entry name" value="Glutamine Phosphoribosylpyrophosphate, subunit 1, domain 1"/>
    <property type="match status" value="1"/>
</dbReference>
<comment type="catalytic activity">
    <reaction evidence="8">
        <text>L-aspartate + L-glutamine + ATP + H2O = L-asparagine + L-glutamate + AMP + diphosphate + H(+)</text>
        <dbReference type="Rhea" id="RHEA:12228"/>
        <dbReference type="ChEBI" id="CHEBI:15377"/>
        <dbReference type="ChEBI" id="CHEBI:15378"/>
        <dbReference type="ChEBI" id="CHEBI:29985"/>
        <dbReference type="ChEBI" id="CHEBI:29991"/>
        <dbReference type="ChEBI" id="CHEBI:30616"/>
        <dbReference type="ChEBI" id="CHEBI:33019"/>
        <dbReference type="ChEBI" id="CHEBI:58048"/>
        <dbReference type="ChEBI" id="CHEBI:58359"/>
        <dbReference type="ChEBI" id="CHEBI:456215"/>
        <dbReference type="EC" id="6.3.5.4"/>
    </reaction>
</comment>
<dbReference type="GO" id="GO:0005524">
    <property type="term" value="F:ATP binding"/>
    <property type="evidence" value="ECO:0007669"/>
    <property type="project" value="UniProtKB-KW"/>
</dbReference>
<evidence type="ECO:0000313" key="13">
    <source>
        <dbReference type="EMBL" id="BBK21738.1"/>
    </source>
</evidence>
<organism evidence="13 14">
    <name type="scientific">Amedibacterium intestinale</name>
    <dbReference type="NCBI Taxonomy" id="2583452"/>
    <lineage>
        <taxon>Bacteria</taxon>
        <taxon>Bacillati</taxon>
        <taxon>Bacillota</taxon>
        <taxon>Erysipelotrichia</taxon>
        <taxon>Erysipelotrichales</taxon>
        <taxon>Erysipelotrichaceae</taxon>
        <taxon>Amedibacterium</taxon>
    </lineage>
</organism>
<dbReference type="NCBIfam" id="TIGR01536">
    <property type="entry name" value="asn_synth_AEB"/>
    <property type="match status" value="1"/>
</dbReference>
<feature type="binding site" evidence="10">
    <location>
        <begin position="354"/>
        <end position="355"/>
    </location>
    <ligand>
        <name>ATP</name>
        <dbReference type="ChEBI" id="CHEBI:30616"/>
    </ligand>
</feature>
<evidence type="ECO:0000256" key="1">
    <source>
        <dbReference type="ARBA" id="ARBA00005187"/>
    </source>
</evidence>
<dbReference type="PANTHER" id="PTHR43284:SF1">
    <property type="entry name" value="ASPARAGINE SYNTHETASE"/>
    <property type="match status" value="1"/>
</dbReference>
<dbReference type="Gene3D" id="3.40.50.620">
    <property type="entry name" value="HUPs"/>
    <property type="match status" value="1"/>
</dbReference>
<dbReference type="CDD" id="cd00712">
    <property type="entry name" value="AsnB"/>
    <property type="match status" value="1"/>
</dbReference>
<dbReference type="GO" id="GO:0004066">
    <property type="term" value="F:asparagine synthase (glutamine-hydrolyzing) activity"/>
    <property type="evidence" value="ECO:0007669"/>
    <property type="project" value="UniProtKB-EC"/>
</dbReference>
<evidence type="ECO:0000313" key="14">
    <source>
        <dbReference type="Proteomes" id="UP000464754"/>
    </source>
</evidence>
<evidence type="ECO:0000256" key="11">
    <source>
        <dbReference type="PIRSR" id="PIRSR001589-3"/>
    </source>
</evidence>
<accession>A0A6N4TFP4</accession>
<dbReference type="SUPFAM" id="SSF56235">
    <property type="entry name" value="N-terminal nucleophile aminohydrolases (Ntn hydrolases)"/>
    <property type="match status" value="1"/>
</dbReference>
<evidence type="ECO:0000256" key="4">
    <source>
        <dbReference type="ARBA" id="ARBA00022741"/>
    </source>
</evidence>
<dbReference type="Proteomes" id="UP000464754">
    <property type="component" value="Chromosome"/>
</dbReference>
<evidence type="ECO:0000256" key="3">
    <source>
        <dbReference type="ARBA" id="ARBA00012737"/>
    </source>
</evidence>
<dbReference type="PANTHER" id="PTHR43284">
    <property type="entry name" value="ASPARAGINE SYNTHETASE (GLUTAMINE-HYDROLYZING)"/>
    <property type="match status" value="1"/>
</dbReference>
<feature type="domain" description="Glutamine amidotransferase type-2" evidence="12">
    <location>
        <begin position="2"/>
        <end position="212"/>
    </location>
</feature>
<sequence length="611" mass="71385">MCGFVGFIDKNNIETKKIALENMMNRIIHRGPDSAGTYVDEKAALGFRRLSIIDLEHGSQPIYNENKDLVIVFNGEIYNFQEIKEDLVSKGHTFLTHTDTEVIIHGFEEYGKDIVTKLRGMFAFVIWNTKTNVMFGARDMFGIKPFYYSNTEDAFLFGSEIKSFIEHPCFHKEMNKSALKPYLTFQYSALNETFFKGVYKLEPGHCFTYANGKMEIETYHSFQFHREEKSFSSYVEEIEKVMRDSVMYHKISDVKVGSFLSGGVDSSYITECLRPDQTFSVGFENKGFSEVGYAEELSEILGIKNVNKTIQPDEFFDEMENIQYYSDEPHANLSAVPLYFLSRLAKEHVTVVLSGEGADELFGGYDSYALSDMEKKYRKLPKGLRHVLGNFATHLPKFRGRDFMERNGLNVEDWYIGQAHIFDEKDAVKVLTPNYQKAPSLHEITKPYFDKVKDVDELTKKQYLDLHLWQPNDILLKADKMTMAHSLELRVPFLDKKVMELASKIPSEYKLQNGLTKYVLRESAYKVLPEEWAKRPKKGFPVPFSKWILEEKYYKRVKDVFTMDFVSEFFDKERINKLLDDHYHQKTNNGRKVYTIYTFLLWYKVYFIDEK</sequence>
<comment type="similarity">
    <text evidence="2">Belongs to the asparagine synthetase family.</text>
</comment>
<dbReference type="InterPro" id="IPR051786">
    <property type="entry name" value="ASN_synthetase/amidase"/>
</dbReference>
<proteinExistence type="inferred from homology"/>
<dbReference type="GO" id="GO:0006529">
    <property type="term" value="P:asparagine biosynthetic process"/>
    <property type="evidence" value="ECO:0007669"/>
    <property type="project" value="UniProtKB-KW"/>
</dbReference>
<feature type="binding site" evidence="10">
    <location>
        <position position="99"/>
    </location>
    <ligand>
        <name>L-glutamine</name>
        <dbReference type="ChEBI" id="CHEBI:58359"/>
    </ligand>
</feature>
<dbReference type="EMBL" id="AP019695">
    <property type="protein sequence ID" value="BBK21738.1"/>
    <property type="molecule type" value="Genomic_DNA"/>
</dbReference>
<dbReference type="KEGG" id="aarg:Aargi30884_06410"/>
<feature type="active site" description="For GATase activity" evidence="9">
    <location>
        <position position="2"/>
    </location>
</feature>
<evidence type="ECO:0000256" key="9">
    <source>
        <dbReference type="PIRSR" id="PIRSR001589-1"/>
    </source>
</evidence>
<dbReference type="InterPro" id="IPR001962">
    <property type="entry name" value="Asn_synthase"/>
</dbReference>
<reference evidence="14" key="1">
    <citation type="submission" date="2019-05" db="EMBL/GenBank/DDBJ databases">
        <title>Complete genome sequencing of Absiella argi strain JCM 30884.</title>
        <authorList>
            <person name="Sakamoto M."/>
            <person name="Murakami T."/>
            <person name="Mori H."/>
        </authorList>
    </citation>
    <scope>NUCLEOTIDE SEQUENCE [LARGE SCALE GENOMIC DNA]</scope>
    <source>
        <strain evidence="14">JCM 30884</strain>
    </source>
</reference>
<dbReference type="CDD" id="cd01991">
    <property type="entry name" value="Asn_synthase_B_C"/>
    <property type="match status" value="1"/>
</dbReference>
<gene>
    <name evidence="13" type="primary">asnB</name>
    <name evidence="13" type="ORF">Aargi30884_06410</name>
</gene>
<evidence type="ECO:0000256" key="10">
    <source>
        <dbReference type="PIRSR" id="PIRSR001589-2"/>
    </source>
</evidence>
<dbReference type="AlphaFoldDB" id="A0A6N4TFP4"/>
<keyword evidence="7 9" id="KW-0315">Glutamine amidotransferase</keyword>
<evidence type="ECO:0000256" key="2">
    <source>
        <dbReference type="ARBA" id="ARBA00005752"/>
    </source>
</evidence>
<dbReference type="Pfam" id="PF00733">
    <property type="entry name" value="Asn_synthase"/>
    <property type="match status" value="1"/>
</dbReference>